<dbReference type="GO" id="GO:0006351">
    <property type="term" value="P:DNA-templated transcription"/>
    <property type="evidence" value="ECO:0007669"/>
    <property type="project" value="InterPro"/>
</dbReference>
<dbReference type="InterPro" id="IPR007219">
    <property type="entry name" value="XnlR_reg_dom"/>
</dbReference>
<dbReference type="PROSITE" id="PS50048">
    <property type="entry name" value="ZN2_CY6_FUNGAL_2"/>
    <property type="match status" value="1"/>
</dbReference>
<keyword evidence="4" id="KW-0804">Transcription</keyword>
<dbReference type="OrthoDB" id="424974at2759"/>
<feature type="compositionally biased region" description="Polar residues" evidence="6">
    <location>
        <begin position="331"/>
        <end position="340"/>
    </location>
</feature>
<feature type="domain" description="Zn(2)-C6 fungal-type" evidence="7">
    <location>
        <begin position="92"/>
        <end position="125"/>
    </location>
</feature>
<evidence type="ECO:0000256" key="4">
    <source>
        <dbReference type="ARBA" id="ARBA00023163"/>
    </source>
</evidence>
<organism evidence="8 9">
    <name type="scientific">Glutinoglossum americanum</name>
    <dbReference type="NCBI Taxonomy" id="1670608"/>
    <lineage>
        <taxon>Eukaryota</taxon>
        <taxon>Fungi</taxon>
        <taxon>Dikarya</taxon>
        <taxon>Ascomycota</taxon>
        <taxon>Pezizomycotina</taxon>
        <taxon>Geoglossomycetes</taxon>
        <taxon>Geoglossales</taxon>
        <taxon>Geoglossaceae</taxon>
        <taxon>Glutinoglossum</taxon>
    </lineage>
</organism>
<dbReference type="GO" id="GO:0000978">
    <property type="term" value="F:RNA polymerase II cis-regulatory region sequence-specific DNA binding"/>
    <property type="evidence" value="ECO:0007669"/>
    <property type="project" value="TreeGrafter"/>
</dbReference>
<reference evidence="8" key="1">
    <citation type="submission" date="2021-03" db="EMBL/GenBank/DDBJ databases">
        <title>Comparative genomics and phylogenomic investigation of the class Geoglossomycetes provide insights into ecological specialization and systematics.</title>
        <authorList>
            <person name="Melie T."/>
            <person name="Pirro S."/>
            <person name="Miller A.N."/>
            <person name="Quandt A."/>
        </authorList>
    </citation>
    <scope>NUCLEOTIDE SEQUENCE</scope>
    <source>
        <strain evidence="8">GBOQ0MN5Z8</strain>
    </source>
</reference>
<name>A0A9P8IG96_9PEZI</name>
<protein>
    <recommendedName>
        <fullName evidence="7">Zn(2)-C6 fungal-type domain-containing protein</fullName>
    </recommendedName>
</protein>
<dbReference type="Pfam" id="PF00172">
    <property type="entry name" value="Zn_clus"/>
    <property type="match status" value="1"/>
</dbReference>
<keyword evidence="3" id="KW-0238">DNA-binding</keyword>
<feature type="compositionally biased region" description="Polar residues" evidence="6">
    <location>
        <begin position="226"/>
        <end position="243"/>
    </location>
</feature>
<comment type="caution">
    <text evidence="8">The sequence shown here is derived from an EMBL/GenBank/DDBJ whole genome shotgun (WGS) entry which is preliminary data.</text>
</comment>
<evidence type="ECO:0000313" key="8">
    <source>
        <dbReference type="EMBL" id="KAH0545362.1"/>
    </source>
</evidence>
<feature type="compositionally biased region" description="Polar residues" evidence="6">
    <location>
        <begin position="881"/>
        <end position="890"/>
    </location>
</feature>
<keyword evidence="1" id="KW-0479">Metal-binding</keyword>
<dbReference type="AlphaFoldDB" id="A0A9P8IG96"/>
<evidence type="ECO:0000256" key="3">
    <source>
        <dbReference type="ARBA" id="ARBA00023125"/>
    </source>
</evidence>
<evidence type="ECO:0000259" key="7">
    <source>
        <dbReference type="PROSITE" id="PS50048"/>
    </source>
</evidence>
<feature type="compositionally biased region" description="Basic and acidic residues" evidence="6">
    <location>
        <begin position="908"/>
        <end position="917"/>
    </location>
</feature>
<evidence type="ECO:0000256" key="6">
    <source>
        <dbReference type="SAM" id="MobiDB-lite"/>
    </source>
</evidence>
<evidence type="ECO:0000256" key="5">
    <source>
        <dbReference type="ARBA" id="ARBA00023242"/>
    </source>
</evidence>
<dbReference type="Gene3D" id="4.10.240.10">
    <property type="entry name" value="Zn(2)-C6 fungal-type DNA-binding domain"/>
    <property type="match status" value="1"/>
</dbReference>
<gene>
    <name evidence="8" type="ORF">FGG08_000503</name>
</gene>
<keyword evidence="5" id="KW-0539">Nucleus</keyword>
<keyword evidence="9" id="KW-1185">Reference proteome</keyword>
<feature type="compositionally biased region" description="Basic and acidic residues" evidence="6">
    <location>
        <begin position="60"/>
        <end position="71"/>
    </location>
</feature>
<evidence type="ECO:0000256" key="1">
    <source>
        <dbReference type="ARBA" id="ARBA00022723"/>
    </source>
</evidence>
<dbReference type="SMART" id="SM00066">
    <property type="entry name" value="GAL4"/>
    <property type="match status" value="1"/>
</dbReference>
<dbReference type="GO" id="GO:0000435">
    <property type="term" value="P:positive regulation of transcription from RNA polymerase II promoter by galactose"/>
    <property type="evidence" value="ECO:0007669"/>
    <property type="project" value="TreeGrafter"/>
</dbReference>
<accession>A0A9P8IG96</accession>
<dbReference type="GO" id="GO:0005634">
    <property type="term" value="C:nucleus"/>
    <property type="evidence" value="ECO:0007669"/>
    <property type="project" value="TreeGrafter"/>
</dbReference>
<dbReference type="CDD" id="cd12148">
    <property type="entry name" value="fungal_TF_MHR"/>
    <property type="match status" value="1"/>
</dbReference>
<keyword evidence="2" id="KW-0805">Transcription regulation</keyword>
<evidence type="ECO:0000256" key="2">
    <source>
        <dbReference type="ARBA" id="ARBA00023015"/>
    </source>
</evidence>
<dbReference type="EMBL" id="JAGHQL010000006">
    <property type="protein sequence ID" value="KAH0545362.1"/>
    <property type="molecule type" value="Genomic_DNA"/>
</dbReference>
<dbReference type="GO" id="GO:0000981">
    <property type="term" value="F:DNA-binding transcription factor activity, RNA polymerase II-specific"/>
    <property type="evidence" value="ECO:0007669"/>
    <property type="project" value="InterPro"/>
</dbReference>
<feature type="region of interest" description="Disordered" evidence="6">
    <location>
        <begin position="58"/>
        <end position="83"/>
    </location>
</feature>
<dbReference type="SUPFAM" id="SSF57701">
    <property type="entry name" value="Zn2/Cys6 DNA-binding domain"/>
    <property type="match status" value="1"/>
</dbReference>
<dbReference type="InterPro" id="IPR001138">
    <property type="entry name" value="Zn2Cys6_DnaBD"/>
</dbReference>
<proteinExistence type="predicted"/>
<dbReference type="PANTHER" id="PTHR47424">
    <property type="entry name" value="REGULATORY PROTEIN GAL4"/>
    <property type="match status" value="1"/>
</dbReference>
<feature type="region of interest" description="Disordered" evidence="6">
    <location>
        <begin position="204"/>
        <end position="247"/>
    </location>
</feature>
<dbReference type="InterPro" id="IPR051127">
    <property type="entry name" value="Fungal_SecMet_Regulators"/>
</dbReference>
<feature type="region of interest" description="Disordered" evidence="6">
    <location>
        <begin position="875"/>
        <end position="963"/>
    </location>
</feature>
<dbReference type="PANTHER" id="PTHR47424:SF3">
    <property type="entry name" value="REGULATORY PROTEIN GAL4"/>
    <property type="match status" value="1"/>
</dbReference>
<dbReference type="CDD" id="cd00067">
    <property type="entry name" value="GAL4"/>
    <property type="match status" value="1"/>
</dbReference>
<dbReference type="InterPro" id="IPR036864">
    <property type="entry name" value="Zn2-C6_fun-type_DNA-bd_sf"/>
</dbReference>
<sequence length="980" mass="107559">MAVVNGRSDDSAAFSQLLSAAEAVSADNINSSPMTAIADHSNIGRGPSGVAIAVGGPAHESFHPSDVRSRSEQVNGTVDTERPHKRRKVALACDGCRERKTRCDGERPICGSCKRRSRQPGQCIYKTETMRVSVADGSIEALHNRIRELETRYRIDGSSPGSNNHVPPTSHVVDMTESPPRFSPGQDHSHTLLNRPLSVDHILAPPWQPTQNGPGDYGPQARPGGATSNGHGPTRSLTTTSQPIPLPMLQNGVNTAPENLDMGEVRPASLQALDDQDRVDNQSPTGPLGALSLVNGNDPGGGGHLFDGQPTAPFTKQLVEAISWKTENSDDPISSQSAQRPPTVAFDDMGDKSRKPNPLALLCEESPSLKLEDFVLPPRHVADHLISRYWTTCATLYPFLHEPTFSLAYRKLWASDRENIKLVPSPGAGLGNSIDGDPDMSIFFCALNAIFAIGCEFSDIPIDKRSATSNMFFQRSKHLLRLDVLDNGSISLVQTLLLVAQYLQCTSYPTRCWNSIGIACRVAQGLGLHLEDNKKQLPSLELEVRRRTWYGCVTLDMYNPLLPIRPLNLGSDVDKLFCQGAIDDEYLEPGAFNCVQPADEFSRSNFFVEAIKLYKILGNILSSVYEPWINGTGRGNSDPVGFEHLQNTKGFDMIMSLDSALMKFYSETPALLKSPKSETCTAKLNRENPDTLRRQANVLYLHLRILLYRPIFTQLCRSSSSASLAAEPTGKPSADGLANKSEDTMTSFFATRCAVSCVTAAMELINIINKNMNTTGAWWYNMFYTHTAGMVLIMANVCIPIQEFLNMASLEESWRDCQDSLAQMASYSATAKRCLKGLRSLHSRVYSRDTGMSLLLHTLIDLRKRPHHSRLNAARIASLSKPLSPTTNGTALGHQRHQRDNSSSTNDSSHHRPKDPTDVASILNSEDCLGKQEQPPPSEIEDTPASMVLDEQEGIDGEWWNGPTFDLFLEGSPNELDPGL</sequence>
<dbReference type="GO" id="GO:0008270">
    <property type="term" value="F:zinc ion binding"/>
    <property type="evidence" value="ECO:0007669"/>
    <property type="project" value="InterPro"/>
</dbReference>
<feature type="region of interest" description="Disordered" evidence="6">
    <location>
        <begin position="326"/>
        <end position="351"/>
    </location>
</feature>
<evidence type="ECO:0000313" key="9">
    <source>
        <dbReference type="Proteomes" id="UP000698800"/>
    </source>
</evidence>
<dbReference type="SMART" id="SM00906">
    <property type="entry name" value="Fungal_trans"/>
    <property type="match status" value="1"/>
</dbReference>
<dbReference type="Proteomes" id="UP000698800">
    <property type="component" value="Unassembled WGS sequence"/>
</dbReference>
<dbReference type="Pfam" id="PF04082">
    <property type="entry name" value="Fungal_trans"/>
    <property type="match status" value="1"/>
</dbReference>